<keyword evidence="2" id="KW-1185">Reference proteome</keyword>
<reference evidence="1" key="1">
    <citation type="submission" date="2019-05" db="EMBL/GenBank/DDBJ databases">
        <title>Annotation for the trematode Paragonimus heterotremus.</title>
        <authorList>
            <person name="Choi Y.-J."/>
        </authorList>
    </citation>
    <scope>NUCLEOTIDE SEQUENCE</scope>
    <source>
        <strain evidence="1">LC</strain>
    </source>
</reference>
<proteinExistence type="predicted"/>
<evidence type="ECO:0000313" key="2">
    <source>
        <dbReference type="Proteomes" id="UP000748531"/>
    </source>
</evidence>
<name>A0A8J4WNJ5_9TREM</name>
<dbReference type="AlphaFoldDB" id="A0A8J4WNJ5"/>
<sequence>MRPIPNSVMSANNRRESGKSHLLYFVLLTVVLS</sequence>
<comment type="caution">
    <text evidence="1">The sequence shown here is derived from an EMBL/GenBank/DDBJ whole genome shotgun (WGS) entry which is preliminary data.</text>
</comment>
<accession>A0A8J4WNJ5</accession>
<organism evidence="1 2">
    <name type="scientific">Paragonimus heterotremus</name>
    <dbReference type="NCBI Taxonomy" id="100268"/>
    <lineage>
        <taxon>Eukaryota</taxon>
        <taxon>Metazoa</taxon>
        <taxon>Spiralia</taxon>
        <taxon>Lophotrochozoa</taxon>
        <taxon>Platyhelminthes</taxon>
        <taxon>Trematoda</taxon>
        <taxon>Digenea</taxon>
        <taxon>Plagiorchiida</taxon>
        <taxon>Troglotremata</taxon>
        <taxon>Troglotrematidae</taxon>
        <taxon>Paragonimus</taxon>
    </lineage>
</organism>
<dbReference type="Proteomes" id="UP000748531">
    <property type="component" value="Unassembled WGS sequence"/>
</dbReference>
<protein>
    <submittedName>
        <fullName evidence="1">Uncharacterized protein</fullName>
    </submittedName>
</protein>
<evidence type="ECO:0000313" key="1">
    <source>
        <dbReference type="EMBL" id="KAF5397255.1"/>
    </source>
</evidence>
<gene>
    <name evidence="1" type="ORF">PHET_09800</name>
</gene>
<dbReference type="EMBL" id="LUCH01006542">
    <property type="protein sequence ID" value="KAF5397255.1"/>
    <property type="molecule type" value="Genomic_DNA"/>
</dbReference>